<evidence type="ECO:0000313" key="2">
    <source>
        <dbReference type="EMBL" id="OCB62771.1"/>
    </source>
</evidence>
<comment type="caution">
    <text evidence="2">The sequence shown here is derived from an EMBL/GenBank/DDBJ whole genome shotgun (WGS) entry which is preliminary data.</text>
</comment>
<dbReference type="Proteomes" id="UP000092683">
    <property type="component" value="Unassembled WGS sequence"/>
</dbReference>
<name>A0A1B9DE37_MYCMA</name>
<accession>A0A1B9DE37</accession>
<sequence>MQTTRAAPISIRAAGAQYATRCVAHVAGTFAVNAAVLLAGLRLTGLSWSELCFLVLPPMMAGSGAVLTFLALNHMVLRSEAADAAIDGSSVFVHSRTGQRSGQGCDRSR</sequence>
<dbReference type="EMBL" id="MBEE01000019">
    <property type="protein sequence ID" value="OCB62771.1"/>
    <property type="molecule type" value="Genomic_DNA"/>
</dbReference>
<proteinExistence type="predicted"/>
<keyword evidence="1" id="KW-1133">Transmembrane helix</keyword>
<feature type="transmembrane region" description="Helical" evidence="1">
    <location>
        <begin position="53"/>
        <end position="72"/>
    </location>
</feature>
<reference evidence="2 3" key="1">
    <citation type="submission" date="2016-06" db="EMBL/GenBank/DDBJ databases">
        <authorList>
            <person name="Kjaerup R.B."/>
            <person name="Dalgaard T.S."/>
            <person name="Juul-Madsen H.R."/>
        </authorList>
    </citation>
    <scope>NUCLEOTIDE SEQUENCE [LARGE SCALE GENOMIC DNA]</scope>
    <source>
        <strain evidence="2 3">E3012</strain>
    </source>
</reference>
<keyword evidence="1" id="KW-0812">Transmembrane</keyword>
<gene>
    <name evidence="2" type="ORF">A5677_11565</name>
</gene>
<feature type="transmembrane region" description="Helical" evidence="1">
    <location>
        <begin position="22"/>
        <end position="41"/>
    </location>
</feature>
<evidence type="ECO:0000313" key="3">
    <source>
        <dbReference type="Proteomes" id="UP000092683"/>
    </source>
</evidence>
<dbReference type="AlphaFoldDB" id="A0A1B9DE37"/>
<protein>
    <submittedName>
        <fullName evidence="2">Uncharacterized protein</fullName>
    </submittedName>
</protein>
<evidence type="ECO:0000256" key="1">
    <source>
        <dbReference type="SAM" id="Phobius"/>
    </source>
</evidence>
<organism evidence="2 3">
    <name type="scientific">Mycobacterium malmoense</name>
    <dbReference type="NCBI Taxonomy" id="1780"/>
    <lineage>
        <taxon>Bacteria</taxon>
        <taxon>Bacillati</taxon>
        <taxon>Actinomycetota</taxon>
        <taxon>Actinomycetes</taxon>
        <taxon>Mycobacteriales</taxon>
        <taxon>Mycobacteriaceae</taxon>
        <taxon>Mycobacterium</taxon>
    </lineage>
</organism>
<keyword evidence="1" id="KW-0472">Membrane</keyword>